<evidence type="ECO:0000313" key="3">
    <source>
        <dbReference type="Proteomes" id="UP000034410"/>
    </source>
</evidence>
<evidence type="ECO:0000256" key="1">
    <source>
        <dbReference type="SAM" id="Phobius"/>
    </source>
</evidence>
<feature type="transmembrane region" description="Helical" evidence="1">
    <location>
        <begin position="89"/>
        <end position="108"/>
    </location>
</feature>
<feature type="transmembrane region" description="Helical" evidence="1">
    <location>
        <begin position="128"/>
        <end position="151"/>
    </location>
</feature>
<dbReference type="PANTHER" id="PTHR38095:SF1">
    <property type="entry name" value="ANAEROBIC DIMETHYL SULFOXIDE REDUCTASE CHAIN YNFH"/>
    <property type="match status" value="1"/>
</dbReference>
<gene>
    <name evidence="2" type="ORF">AAY24_15940</name>
</gene>
<feature type="transmembrane region" description="Helical" evidence="1">
    <location>
        <begin position="163"/>
        <end position="184"/>
    </location>
</feature>
<accession>A0A0F7K158</accession>
<dbReference type="EMBL" id="CP011412">
    <property type="protein sequence ID" value="AKH21602.1"/>
    <property type="molecule type" value="Genomic_DNA"/>
</dbReference>
<keyword evidence="1" id="KW-0812">Transmembrane</keyword>
<dbReference type="OrthoDB" id="5520897at2"/>
<dbReference type="GO" id="GO:0009389">
    <property type="term" value="F:dimethyl sulfoxide reductase activity"/>
    <property type="evidence" value="ECO:0007669"/>
    <property type="project" value="TreeGrafter"/>
</dbReference>
<dbReference type="GO" id="GO:0005886">
    <property type="term" value="C:plasma membrane"/>
    <property type="evidence" value="ECO:0007669"/>
    <property type="project" value="TreeGrafter"/>
</dbReference>
<reference evidence="2 3" key="1">
    <citation type="journal article" date="2015" name="Genome Announc.">
        <title>Complete Genome Sequence of Sedimenticola thiotaurini Strain SIP-G1, a Polyphosphate- and Polyhydroxyalkanoate-Accumulating Sulfur-Oxidizing Gammaproteobacterium Isolated from Salt Marsh Sediments.</title>
        <authorList>
            <person name="Flood B.E."/>
            <person name="Jones D.S."/>
            <person name="Bailey J.V."/>
        </authorList>
    </citation>
    <scope>NUCLEOTIDE SEQUENCE [LARGE SCALE GENOMIC DNA]</scope>
    <source>
        <strain evidence="2 3">SIP-G1</strain>
    </source>
</reference>
<dbReference type="Proteomes" id="UP000034410">
    <property type="component" value="Chromosome"/>
</dbReference>
<dbReference type="AlphaFoldDB" id="A0A0F7K158"/>
<proteinExistence type="predicted"/>
<name>A0A0F7K158_9GAMM</name>
<sequence>MHPAFSVIFLTTLIGIGQGLFLALFTGQVYSLANLIPVQESLGFYALGSLLSLLFLALGLISSVFHLGRPERAWRAVAMWRTSWLSREVIVLPLFMLLVFIYGVAHYFGWTQPLFMVADTLPVDLTLIVGVLASVTAFALFICTAMIYASLKFLKEWHTALTVSNYTLLGLASGFMSAAAFSAYVNNDLVFLFGIWAVIFTLAGAVSRGASLIRNRALRDKYGLPTAIGVRHPNMKQLSQGFMGGAFNTREFFHGRTPEAVRLIRWFFLLTVFPIPVVLMAVAYSLESTSLPIAAFGLQYLGLIAERWYFFAEAKHPQNIYYQSMA</sequence>
<protein>
    <submittedName>
        <fullName evidence="2">DMSO reductase</fullName>
    </submittedName>
</protein>
<keyword evidence="3" id="KW-1185">Reference proteome</keyword>
<dbReference type="KEGG" id="seds:AAY24_15940"/>
<dbReference type="GO" id="GO:0019645">
    <property type="term" value="P:anaerobic electron transport chain"/>
    <property type="evidence" value="ECO:0007669"/>
    <property type="project" value="InterPro"/>
</dbReference>
<dbReference type="Pfam" id="PF04976">
    <property type="entry name" value="DmsC"/>
    <property type="match status" value="1"/>
</dbReference>
<organism evidence="2 3">
    <name type="scientific">Sedimenticola thiotaurini</name>
    <dbReference type="NCBI Taxonomy" id="1543721"/>
    <lineage>
        <taxon>Bacteria</taxon>
        <taxon>Pseudomonadati</taxon>
        <taxon>Pseudomonadota</taxon>
        <taxon>Gammaproteobacteria</taxon>
        <taxon>Chromatiales</taxon>
        <taxon>Sedimenticolaceae</taxon>
        <taxon>Sedimenticola</taxon>
    </lineage>
</organism>
<evidence type="ECO:0000313" key="2">
    <source>
        <dbReference type="EMBL" id="AKH21602.1"/>
    </source>
</evidence>
<dbReference type="PATRIC" id="fig|1543721.4.peg.3287"/>
<feature type="transmembrane region" description="Helical" evidence="1">
    <location>
        <begin position="190"/>
        <end position="211"/>
    </location>
</feature>
<keyword evidence="1" id="KW-1133">Transmembrane helix</keyword>
<dbReference type="RefSeq" id="WP_046860523.1">
    <property type="nucleotide sequence ID" value="NZ_CP011412.1"/>
</dbReference>
<dbReference type="InterPro" id="IPR007059">
    <property type="entry name" value="DmsC"/>
</dbReference>
<dbReference type="GO" id="GO:0009390">
    <property type="term" value="C:dimethyl sulfoxide reductase complex"/>
    <property type="evidence" value="ECO:0007669"/>
    <property type="project" value="TreeGrafter"/>
</dbReference>
<feature type="transmembrane region" description="Helical" evidence="1">
    <location>
        <begin position="7"/>
        <end position="30"/>
    </location>
</feature>
<feature type="transmembrane region" description="Helical" evidence="1">
    <location>
        <begin position="263"/>
        <end position="284"/>
    </location>
</feature>
<feature type="transmembrane region" description="Helical" evidence="1">
    <location>
        <begin position="42"/>
        <end position="68"/>
    </location>
</feature>
<keyword evidence="1" id="KW-0472">Membrane</keyword>
<dbReference type="PANTHER" id="PTHR38095">
    <property type="entry name" value="ANAEROBIC DIMETHYL SULFOXIDE REDUCTASE CHAIN YNFH"/>
    <property type="match status" value="1"/>
</dbReference>
<feature type="transmembrane region" description="Helical" evidence="1">
    <location>
        <begin position="290"/>
        <end position="310"/>
    </location>
</feature>